<organism evidence="2 3">
    <name type="scientific">Triticum urartu</name>
    <name type="common">Red wild einkorn</name>
    <name type="synonym">Crithodium urartu</name>
    <dbReference type="NCBI Taxonomy" id="4572"/>
    <lineage>
        <taxon>Eukaryota</taxon>
        <taxon>Viridiplantae</taxon>
        <taxon>Streptophyta</taxon>
        <taxon>Embryophyta</taxon>
        <taxon>Tracheophyta</taxon>
        <taxon>Spermatophyta</taxon>
        <taxon>Magnoliopsida</taxon>
        <taxon>Liliopsida</taxon>
        <taxon>Poales</taxon>
        <taxon>Poaceae</taxon>
        <taxon>BOP clade</taxon>
        <taxon>Pooideae</taxon>
        <taxon>Triticodae</taxon>
        <taxon>Triticeae</taxon>
        <taxon>Triticinae</taxon>
        <taxon>Triticum</taxon>
    </lineage>
</organism>
<evidence type="ECO:0000313" key="3">
    <source>
        <dbReference type="Proteomes" id="UP000015106"/>
    </source>
</evidence>
<reference evidence="3" key="1">
    <citation type="journal article" date="2013" name="Nature">
        <title>Draft genome of the wheat A-genome progenitor Triticum urartu.</title>
        <authorList>
            <person name="Ling H.Q."/>
            <person name="Zhao S."/>
            <person name="Liu D."/>
            <person name="Wang J."/>
            <person name="Sun H."/>
            <person name="Zhang C."/>
            <person name="Fan H."/>
            <person name="Li D."/>
            <person name="Dong L."/>
            <person name="Tao Y."/>
            <person name="Gao C."/>
            <person name="Wu H."/>
            <person name="Li Y."/>
            <person name="Cui Y."/>
            <person name="Guo X."/>
            <person name="Zheng S."/>
            <person name="Wang B."/>
            <person name="Yu K."/>
            <person name="Liang Q."/>
            <person name="Yang W."/>
            <person name="Lou X."/>
            <person name="Chen J."/>
            <person name="Feng M."/>
            <person name="Jian J."/>
            <person name="Zhang X."/>
            <person name="Luo G."/>
            <person name="Jiang Y."/>
            <person name="Liu J."/>
            <person name="Wang Z."/>
            <person name="Sha Y."/>
            <person name="Zhang B."/>
            <person name="Wu H."/>
            <person name="Tang D."/>
            <person name="Shen Q."/>
            <person name="Xue P."/>
            <person name="Zou S."/>
            <person name="Wang X."/>
            <person name="Liu X."/>
            <person name="Wang F."/>
            <person name="Yang Y."/>
            <person name="An X."/>
            <person name="Dong Z."/>
            <person name="Zhang K."/>
            <person name="Zhang X."/>
            <person name="Luo M.C."/>
            <person name="Dvorak J."/>
            <person name="Tong Y."/>
            <person name="Wang J."/>
            <person name="Yang H."/>
            <person name="Li Z."/>
            <person name="Wang D."/>
            <person name="Zhang A."/>
            <person name="Wang J."/>
        </authorList>
    </citation>
    <scope>NUCLEOTIDE SEQUENCE</scope>
    <source>
        <strain evidence="3">cv. G1812</strain>
    </source>
</reference>
<dbReference type="EnsemblPlants" id="TuG1812G0300000478.01.T01">
    <property type="protein sequence ID" value="TuG1812G0300000478.01.T01.cds293765"/>
    <property type="gene ID" value="TuG1812G0300000478.01"/>
</dbReference>
<protein>
    <submittedName>
        <fullName evidence="2">Uncharacterized protein</fullName>
    </submittedName>
</protein>
<dbReference type="Gramene" id="TuG1812G0300000478.01.T01">
    <property type="protein sequence ID" value="TuG1812G0300000478.01.T01.cds293765"/>
    <property type="gene ID" value="TuG1812G0300000478.01"/>
</dbReference>
<accession>A0A8R7PNS0</accession>
<name>A0A8R7PNS0_TRIUA</name>
<keyword evidence="3" id="KW-1185">Reference proteome</keyword>
<evidence type="ECO:0000256" key="1">
    <source>
        <dbReference type="SAM" id="MobiDB-lite"/>
    </source>
</evidence>
<proteinExistence type="predicted"/>
<dbReference type="Proteomes" id="UP000015106">
    <property type="component" value="Chromosome 3"/>
</dbReference>
<sequence>VNQHPRLRHPRRHEEAYALGPLHKLLREVGQGVLLPLDIVVVGVDGPLVARAPYHPQEALPAKLQAERELVHLLRRQRASGAKRDEDDRLRRLPVEPVKAHGARLVVGVGPYRWTDIVNRRAPGLRVREHPGGVRIDGVEGVDEDGLGFAVEPGVVHHPPVAGVGLVLERRHDVRPRDGDATGQPDGLGEVPELAGHGDVELWEVEHERNPLEVPRIEQVPPRHAGDHGSVKRVRAEQVGNVGHQSRRLPEPGQNARQCRNQPG</sequence>
<reference evidence="2" key="3">
    <citation type="submission" date="2022-06" db="UniProtKB">
        <authorList>
            <consortium name="EnsemblPlants"/>
        </authorList>
    </citation>
    <scope>IDENTIFICATION</scope>
</reference>
<feature type="compositionally biased region" description="Basic and acidic residues" evidence="1">
    <location>
        <begin position="224"/>
        <end position="236"/>
    </location>
</feature>
<evidence type="ECO:0000313" key="2">
    <source>
        <dbReference type="EnsemblPlants" id="TuG1812G0300000478.01.T01.cds293765"/>
    </source>
</evidence>
<feature type="region of interest" description="Disordered" evidence="1">
    <location>
        <begin position="212"/>
        <end position="264"/>
    </location>
</feature>
<dbReference type="AlphaFoldDB" id="A0A8R7PNS0"/>
<feature type="compositionally biased region" description="Polar residues" evidence="1">
    <location>
        <begin position="255"/>
        <end position="264"/>
    </location>
</feature>
<reference evidence="2" key="2">
    <citation type="submission" date="2018-03" db="EMBL/GenBank/DDBJ databases">
        <title>The Triticum urartu genome reveals the dynamic nature of wheat genome evolution.</title>
        <authorList>
            <person name="Ling H."/>
            <person name="Ma B."/>
            <person name="Shi X."/>
            <person name="Liu H."/>
            <person name="Dong L."/>
            <person name="Sun H."/>
            <person name="Cao Y."/>
            <person name="Gao Q."/>
            <person name="Zheng S."/>
            <person name="Li Y."/>
            <person name="Yu Y."/>
            <person name="Du H."/>
            <person name="Qi M."/>
            <person name="Li Y."/>
            <person name="Yu H."/>
            <person name="Cui Y."/>
            <person name="Wang N."/>
            <person name="Chen C."/>
            <person name="Wu H."/>
            <person name="Zhao Y."/>
            <person name="Zhang J."/>
            <person name="Li Y."/>
            <person name="Zhou W."/>
            <person name="Zhang B."/>
            <person name="Hu W."/>
            <person name="Eijk M."/>
            <person name="Tang J."/>
            <person name="Witsenboer H."/>
            <person name="Zhao S."/>
            <person name="Li Z."/>
            <person name="Zhang A."/>
            <person name="Wang D."/>
            <person name="Liang C."/>
        </authorList>
    </citation>
    <scope>NUCLEOTIDE SEQUENCE [LARGE SCALE GENOMIC DNA]</scope>
    <source>
        <strain evidence="2">cv. G1812</strain>
    </source>
</reference>